<dbReference type="EMBL" id="JAAAPO010000005">
    <property type="protein sequence ID" value="NBC37366.1"/>
    <property type="molecule type" value="Genomic_DNA"/>
</dbReference>
<keyword evidence="3" id="KW-1185">Reference proteome</keyword>
<evidence type="ECO:0000313" key="3">
    <source>
        <dbReference type="Proteomes" id="UP000753724"/>
    </source>
</evidence>
<organism evidence="2 3">
    <name type="scientific">Novosphingobium ovatum</name>
    <dbReference type="NCBI Taxonomy" id="1908523"/>
    <lineage>
        <taxon>Bacteria</taxon>
        <taxon>Pseudomonadati</taxon>
        <taxon>Pseudomonadota</taxon>
        <taxon>Alphaproteobacteria</taxon>
        <taxon>Sphingomonadales</taxon>
        <taxon>Sphingomonadaceae</taxon>
        <taxon>Novosphingobium</taxon>
    </lineage>
</organism>
<feature type="region of interest" description="Disordered" evidence="1">
    <location>
        <begin position="21"/>
        <end position="40"/>
    </location>
</feature>
<protein>
    <submittedName>
        <fullName evidence="2">Uncharacterized protein</fullName>
    </submittedName>
</protein>
<dbReference type="Proteomes" id="UP000753724">
    <property type="component" value="Unassembled WGS sequence"/>
</dbReference>
<name>A0ABW9XFS6_9SPHN</name>
<gene>
    <name evidence="2" type="ORF">GTZ99_12475</name>
</gene>
<dbReference type="RefSeq" id="WP_161719380.1">
    <property type="nucleotide sequence ID" value="NZ_JAAAPO010000005.1"/>
</dbReference>
<proteinExistence type="predicted"/>
<evidence type="ECO:0000256" key="1">
    <source>
        <dbReference type="SAM" id="MobiDB-lite"/>
    </source>
</evidence>
<accession>A0ABW9XFS6</accession>
<evidence type="ECO:0000313" key="2">
    <source>
        <dbReference type="EMBL" id="NBC37366.1"/>
    </source>
</evidence>
<comment type="caution">
    <text evidence="2">The sequence shown here is derived from an EMBL/GenBank/DDBJ whole genome shotgun (WGS) entry which is preliminary data.</text>
</comment>
<reference evidence="3" key="1">
    <citation type="submission" date="2020-01" db="EMBL/GenBank/DDBJ databases">
        <title>Sphingomonas sp. strain CSW-10.</title>
        <authorList>
            <person name="Chen W.-M."/>
        </authorList>
    </citation>
    <scope>NUCLEOTIDE SEQUENCE [LARGE SCALE GENOMIC DNA]</scope>
    <source>
        <strain evidence="3">FSY-8</strain>
    </source>
</reference>
<sequence>MGLDWRSLSLSGYLEALEAHNEAHDPDYKPEPQVTADKDRLKRLLNARAGGERREPRP</sequence>